<dbReference type="GeneID" id="39980572"/>
<dbReference type="VEuPathDB" id="TriTrypDB:TM35_000011110"/>
<evidence type="ECO:0000313" key="4">
    <source>
        <dbReference type="EMBL" id="ORC93234.1"/>
    </source>
</evidence>
<evidence type="ECO:0000256" key="1">
    <source>
        <dbReference type="SAM" id="MobiDB-lite"/>
    </source>
</evidence>
<organism evidence="4 5">
    <name type="scientific">Trypanosoma theileri</name>
    <dbReference type="NCBI Taxonomy" id="67003"/>
    <lineage>
        <taxon>Eukaryota</taxon>
        <taxon>Discoba</taxon>
        <taxon>Euglenozoa</taxon>
        <taxon>Kinetoplastea</taxon>
        <taxon>Metakinetoplastina</taxon>
        <taxon>Trypanosomatida</taxon>
        <taxon>Trypanosomatidae</taxon>
        <taxon>Trypanosoma</taxon>
    </lineage>
</organism>
<dbReference type="InterPro" id="IPR007065">
    <property type="entry name" value="HPP"/>
</dbReference>
<accession>A0A1X0P8H0</accession>
<keyword evidence="2" id="KW-0472">Membrane</keyword>
<gene>
    <name evidence="4" type="ORF">TM35_000011110</name>
</gene>
<dbReference type="RefSeq" id="XP_028887300.1">
    <property type="nucleotide sequence ID" value="XM_029020792.1"/>
</dbReference>
<dbReference type="Pfam" id="PF04982">
    <property type="entry name" value="TM_HPP"/>
    <property type="match status" value="1"/>
</dbReference>
<feature type="transmembrane region" description="Helical" evidence="2">
    <location>
        <begin position="230"/>
        <end position="251"/>
    </location>
</feature>
<dbReference type="EMBL" id="NBCO01000001">
    <property type="protein sequence ID" value="ORC93234.1"/>
    <property type="molecule type" value="Genomic_DNA"/>
</dbReference>
<evidence type="ECO:0000259" key="3">
    <source>
        <dbReference type="Pfam" id="PF04982"/>
    </source>
</evidence>
<feature type="transmembrane region" description="Helical" evidence="2">
    <location>
        <begin position="154"/>
        <end position="175"/>
    </location>
</feature>
<proteinExistence type="predicted"/>
<dbReference type="OrthoDB" id="2016548at2759"/>
<sequence length="266" mass="29729">MLRHDTTFLPSLDSPAAGSRLHETLSPDSQLNEPAVFGELATSVPSGKSVSSRGSSSSPVRKFFHLWPPLREFPQWYWSRFNGYDQSKSVYGFYPSWDLVVTFLFVCITMIMFSLIEFYAFHPFMKNLKIFIPAFGASTTVVFCAPLSPSAQPRSLFCSHIAAAIIGVSLSNIFQFVPNESFGFKCAGAVAVGVHLVFMSLTNTMHPPASATCVTAALNPLNTYYNDHGFLFVVFPVISGCVLLFLCAWLMNNLLERRSPYPKYWW</sequence>
<feature type="domain" description="HPP transmembrane region" evidence="3">
    <location>
        <begin position="98"/>
        <end position="259"/>
    </location>
</feature>
<comment type="caution">
    <text evidence="4">The sequence shown here is derived from an EMBL/GenBank/DDBJ whole genome shotgun (WGS) entry which is preliminary data.</text>
</comment>
<dbReference type="Proteomes" id="UP000192257">
    <property type="component" value="Unassembled WGS sequence"/>
</dbReference>
<dbReference type="PANTHER" id="PTHR33741:SF5">
    <property type="entry name" value="TRANSMEMBRANE PROTEIN DDB_G0269096-RELATED"/>
    <property type="match status" value="1"/>
</dbReference>
<feature type="transmembrane region" description="Helical" evidence="2">
    <location>
        <begin position="128"/>
        <end position="148"/>
    </location>
</feature>
<reference evidence="4 5" key="1">
    <citation type="submission" date="2017-03" db="EMBL/GenBank/DDBJ databases">
        <title>An alternative strategy for trypanosome survival in the mammalian bloodstream revealed through genome and transcriptome analysis of the ubiquitous bovine parasite Trypanosoma (Megatrypanum) theileri.</title>
        <authorList>
            <person name="Kelly S."/>
            <person name="Ivens A."/>
            <person name="Mott A."/>
            <person name="O'Neill E."/>
            <person name="Emms D."/>
            <person name="Macleod O."/>
            <person name="Voorheis P."/>
            <person name="Matthews J."/>
            <person name="Matthews K."/>
            <person name="Carrington M."/>
        </authorList>
    </citation>
    <scope>NUCLEOTIDE SEQUENCE [LARGE SCALE GENOMIC DNA]</scope>
    <source>
        <strain evidence="4">Edinburgh</strain>
    </source>
</reference>
<protein>
    <submittedName>
        <fullName evidence="4">HPP family protein</fullName>
    </submittedName>
</protein>
<evidence type="ECO:0000313" key="5">
    <source>
        <dbReference type="Proteomes" id="UP000192257"/>
    </source>
</evidence>
<dbReference type="InterPro" id="IPR058581">
    <property type="entry name" value="TM_HPP"/>
</dbReference>
<keyword evidence="2" id="KW-0812">Transmembrane</keyword>
<keyword evidence="2" id="KW-1133">Transmembrane helix</keyword>
<feature type="transmembrane region" description="Helical" evidence="2">
    <location>
        <begin position="99"/>
        <end position="121"/>
    </location>
</feature>
<feature type="region of interest" description="Disordered" evidence="1">
    <location>
        <begin position="1"/>
        <end position="30"/>
    </location>
</feature>
<dbReference type="PANTHER" id="PTHR33741">
    <property type="entry name" value="TRANSMEMBRANE PROTEIN DDB_G0269096-RELATED"/>
    <property type="match status" value="1"/>
</dbReference>
<evidence type="ECO:0000256" key="2">
    <source>
        <dbReference type="SAM" id="Phobius"/>
    </source>
</evidence>
<dbReference type="AlphaFoldDB" id="A0A1X0P8H0"/>
<keyword evidence="5" id="KW-1185">Reference proteome</keyword>
<name>A0A1X0P8H0_9TRYP</name>